<protein>
    <recommendedName>
        <fullName evidence="4">ABC transporter permease</fullName>
    </recommendedName>
</protein>
<dbReference type="Proteomes" id="UP000740605">
    <property type="component" value="Unassembled WGS sequence"/>
</dbReference>
<evidence type="ECO:0000313" key="2">
    <source>
        <dbReference type="EMBL" id="MBT8796828.1"/>
    </source>
</evidence>
<evidence type="ECO:0000256" key="1">
    <source>
        <dbReference type="SAM" id="Phobius"/>
    </source>
</evidence>
<comment type="caution">
    <text evidence="2">The sequence shown here is derived from an EMBL/GenBank/DDBJ whole genome shotgun (WGS) entry which is preliminary data.</text>
</comment>
<keyword evidence="1" id="KW-1133">Transmembrane helix</keyword>
<organism evidence="2 3">
    <name type="scientific">Microbacterium flavum</name>
    <dbReference type="NCBI Taxonomy" id="415216"/>
    <lineage>
        <taxon>Bacteria</taxon>
        <taxon>Bacillati</taxon>
        <taxon>Actinomycetota</taxon>
        <taxon>Actinomycetes</taxon>
        <taxon>Micrococcales</taxon>
        <taxon>Microbacteriaceae</taxon>
        <taxon>Microbacterium</taxon>
    </lineage>
</organism>
<evidence type="ECO:0008006" key="4">
    <source>
        <dbReference type="Google" id="ProtNLM"/>
    </source>
</evidence>
<feature type="transmembrane region" description="Helical" evidence="1">
    <location>
        <begin position="42"/>
        <end position="62"/>
    </location>
</feature>
<feature type="transmembrane region" description="Helical" evidence="1">
    <location>
        <begin position="74"/>
        <end position="94"/>
    </location>
</feature>
<accession>A0ABS5XQN7</accession>
<gene>
    <name evidence="2" type="ORF">J0P97_01885</name>
</gene>
<keyword evidence="1" id="KW-0472">Membrane</keyword>
<keyword evidence="3" id="KW-1185">Reference proteome</keyword>
<name>A0ABS5XQN7_9MICO</name>
<feature type="transmembrane region" description="Helical" evidence="1">
    <location>
        <begin position="203"/>
        <end position="225"/>
    </location>
</feature>
<dbReference type="RefSeq" id="WP_215486063.1">
    <property type="nucleotide sequence ID" value="NZ_BAAAPJ010000001.1"/>
</dbReference>
<dbReference type="EMBL" id="JAFLHG010000001">
    <property type="protein sequence ID" value="MBT8796828.1"/>
    <property type="molecule type" value="Genomic_DNA"/>
</dbReference>
<proteinExistence type="predicted"/>
<keyword evidence="1" id="KW-0812">Transmembrane</keyword>
<feature type="transmembrane region" description="Helical" evidence="1">
    <location>
        <begin position="114"/>
        <end position="140"/>
    </location>
</feature>
<reference evidence="2 3" key="1">
    <citation type="submission" date="2021-03" db="EMBL/GenBank/DDBJ databases">
        <title>Microbacterium pauli sp. nov., isolated from microfiltered milk.</title>
        <authorList>
            <person name="Bellassi P."/>
            <person name="Fontana A."/>
            <person name="Callegari M.L."/>
            <person name="Lorenzo M."/>
            <person name="Cappa F."/>
        </authorList>
    </citation>
    <scope>NUCLEOTIDE SEQUENCE [LARGE SCALE GENOMIC DNA]</scope>
    <source>
        <strain evidence="2 3">DSM 18909</strain>
    </source>
</reference>
<sequence length="239" mass="24181">MPDFEMVQRRIAASPSPLAVGRWPAGRSARLVGALAWAQVRIVPWLVVPVALVTATMAVLAARFFGVSHSAPAAVAGFSSLMLFGIAVTITMALSSAKADALSLATPLGPQVVVMARVFVVLAIDALVGLAASGLVWVWGYTSDLSVLIASWTMPLAVIVGAVVFVAIWVAPWVGVVVGVVLIPLATPPATSVSFGLGAMSGVLWETLTPAGVLGAGLLLVIVAIGSARRAAGAGVAAV</sequence>
<evidence type="ECO:0000313" key="3">
    <source>
        <dbReference type="Proteomes" id="UP000740605"/>
    </source>
</evidence>
<feature type="transmembrane region" description="Helical" evidence="1">
    <location>
        <begin position="152"/>
        <end position="183"/>
    </location>
</feature>